<evidence type="ECO:0000313" key="2">
    <source>
        <dbReference type="EMBL" id="MCD7469738.1"/>
    </source>
</evidence>
<dbReference type="PANTHER" id="PTHR46929:SF23">
    <property type="entry name" value="L10-INTERACTING MYB DOMAIN-CONTAINING PROTEIN-LIKE"/>
    <property type="match status" value="1"/>
</dbReference>
<dbReference type="PANTHER" id="PTHR46929">
    <property type="entry name" value="EXPRESSED PROTEIN"/>
    <property type="match status" value="1"/>
</dbReference>
<accession>A0ABS8TF26</accession>
<proteinExistence type="predicted"/>
<dbReference type="Proteomes" id="UP000823775">
    <property type="component" value="Unassembled WGS sequence"/>
</dbReference>
<organism evidence="2 3">
    <name type="scientific">Datura stramonium</name>
    <name type="common">Jimsonweed</name>
    <name type="synonym">Common thornapple</name>
    <dbReference type="NCBI Taxonomy" id="4076"/>
    <lineage>
        <taxon>Eukaryota</taxon>
        <taxon>Viridiplantae</taxon>
        <taxon>Streptophyta</taxon>
        <taxon>Embryophyta</taxon>
        <taxon>Tracheophyta</taxon>
        <taxon>Spermatophyta</taxon>
        <taxon>Magnoliopsida</taxon>
        <taxon>eudicotyledons</taxon>
        <taxon>Gunneridae</taxon>
        <taxon>Pentapetalae</taxon>
        <taxon>asterids</taxon>
        <taxon>lamiids</taxon>
        <taxon>Solanales</taxon>
        <taxon>Solanaceae</taxon>
        <taxon>Solanoideae</taxon>
        <taxon>Datureae</taxon>
        <taxon>Datura</taxon>
    </lineage>
</organism>
<name>A0ABS8TF26_DATST</name>
<dbReference type="EMBL" id="JACEIK010001478">
    <property type="protein sequence ID" value="MCD7469738.1"/>
    <property type="molecule type" value="Genomic_DNA"/>
</dbReference>
<evidence type="ECO:0000259" key="1">
    <source>
        <dbReference type="Pfam" id="PF12776"/>
    </source>
</evidence>
<protein>
    <recommendedName>
        <fullName evidence="1">Myb/SANT-like domain-containing protein</fullName>
    </recommendedName>
</protein>
<sequence>MEYLMLEILAYEVKQGDKSTNQFKVISFNRVSDAIKLQPEIDYSPKHVENHLKTLQNTWNIVQTLLNKSILGWNDNLKVITVSPRVYTLHILVHSSHNKFINKYIDMFEEISLVRRNDRARSDCAKPFDDISLDCSSKKGNDNDIKGQSKGKDVVNQTSQVKASRKINCSSDVQDVVSDISKKLGEVAAKICRIADSRLDVTKLYEENIVIEGYEKDFLGEAFDYLVQSDTLAKALMSKSPNLRKVWLKRFKRKQ</sequence>
<evidence type="ECO:0000313" key="3">
    <source>
        <dbReference type="Proteomes" id="UP000823775"/>
    </source>
</evidence>
<dbReference type="InterPro" id="IPR024752">
    <property type="entry name" value="Myb/SANT-like_dom"/>
</dbReference>
<gene>
    <name evidence="2" type="ORF">HAX54_008919</name>
</gene>
<reference evidence="2 3" key="1">
    <citation type="journal article" date="2021" name="BMC Genomics">
        <title>Datura genome reveals duplications of psychoactive alkaloid biosynthetic genes and high mutation rate following tissue culture.</title>
        <authorList>
            <person name="Rajewski A."/>
            <person name="Carter-House D."/>
            <person name="Stajich J."/>
            <person name="Litt A."/>
        </authorList>
    </citation>
    <scope>NUCLEOTIDE SEQUENCE [LARGE SCALE GENOMIC DNA]</scope>
    <source>
        <strain evidence="2">AR-01</strain>
    </source>
</reference>
<dbReference type="Pfam" id="PF12776">
    <property type="entry name" value="Myb_DNA-bind_3"/>
    <property type="match status" value="1"/>
</dbReference>
<keyword evidence="3" id="KW-1185">Reference proteome</keyword>
<comment type="caution">
    <text evidence="2">The sequence shown here is derived from an EMBL/GenBank/DDBJ whole genome shotgun (WGS) entry which is preliminary data.</text>
</comment>
<feature type="domain" description="Myb/SANT-like" evidence="1">
    <location>
        <begin position="1"/>
        <end position="85"/>
    </location>
</feature>